<evidence type="ECO:0000256" key="1">
    <source>
        <dbReference type="SAM" id="MobiDB-lite"/>
    </source>
</evidence>
<accession>A0A1X6PBF8</accession>
<proteinExistence type="predicted"/>
<keyword evidence="3" id="KW-1185">Reference proteome</keyword>
<gene>
    <name evidence="2" type="ORF">BU14_0126s0032</name>
</gene>
<evidence type="ECO:0000313" key="3">
    <source>
        <dbReference type="Proteomes" id="UP000218209"/>
    </source>
</evidence>
<protein>
    <submittedName>
        <fullName evidence="2">Uncharacterized protein</fullName>
    </submittedName>
</protein>
<dbReference type="EMBL" id="KV918823">
    <property type="protein sequence ID" value="OSX77993.1"/>
    <property type="molecule type" value="Genomic_DNA"/>
</dbReference>
<sequence>MPSALFYDHSRALAPALLASLSFPLNGCRTSCAPTAQLDHLHSPPHLLPIVWRALCHSLCLPHQRGHHGCPPQAVCALDGQRTRPRPPGGRDISQGLMQGPRCASTRRVPRKRSGVGGVSWTARVFRASVDVAQGQGRRDGGGRGCCCSNGGSDTRTAAAKAAAAASSGPHCWGR</sequence>
<dbReference type="Proteomes" id="UP000218209">
    <property type="component" value="Unassembled WGS sequence"/>
</dbReference>
<evidence type="ECO:0000313" key="2">
    <source>
        <dbReference type="EMBL" id="OSX77993.1"/>
    </source>
</evidence>
<reference evidence="2 3" key="1">
    <citation type="submission" date="2017-03" db="EMBL/GenBank/DDBJ databases">
        <title>WGS assembly of Porphyra umbilicalis.</title>
        <authorList>
            <person name="Brawley S.H."/>
            <person name="Blouin N.A."/>
            <person name="Ficko-Blean E."/>
            <person name="Wheeler G.L."/>
            <person name="Lohr M."/>
            <person name="Goodson H.V."/>
            <person name="Jenkins J.W."/>
            <person name="Blaby-Haas C.E."/>
            <person name="Helliwell K.E."/>
            <person name="Chan C."/>
            <person name="Marriage T."/>
            <person name="Bhattacharya D."/>
            <person name="Klein A.S."/>
            <person name="Badis Y."/>
            <person name="Brodie J."/>
            <person name="Cao Y."/>
            <person name="Collen J."/>
            <person name="Dittami S.M."/>
            <person name="Gachon C.M."/>
            <person name="Green B.R."/>
            <person name="Karpowicz S."/>
            <person name="Kim J.W."/>
            <person name="Kudahl U."/>
            <person name="Lin S."/>
            <person name="Michel G."/>
            <person name="Mittag M."/>
            <person name="Olson B.J."/>
            <person name="Pangilinan J."/>
            <person name="Peng Y."/>
            <person name="Qiu H."/>
            <person name="Shu S."/>
            <person name="Singer J.T."/>
            <person name="Smith A.G."/>
            <person name="Sprecher B.N."/>
            <person name="Wagner V."/>
            <person name="Wang W."/>
            <person name="Wang Z.-Y."/>
            <person name="Yan J."/>
            <person name="Yarish C."/>
            <person name="Zoeuner-Riek S."/>
            <person name="Zhuang Y."/>
            <person name="Zou Y."/>
            <person name="Lindquist E.A."/>
            <person name="Grimwood J."/>
            <person name="Barry K."/>
            <person name="Rokhsar D.S."/>
            <person name="Schmutz J."/>
            <person name="Stiller J.W."/>
            <person name="Grossman A.R."/>
            <person name="Prochnik S.E."/>
        </authorList>
    </citation>
    <scope>NUCLEOTIDE SEQUENCE [LARGE SCALE GENOMIC DNA]</scope>
    <source>
        <strain evidence="2">4086291</strain>
    </source>
</reference>
<feature type="region of interest" description="Disordered" evidence="1">
    <location>
        <begin position="82"/>
        <end position="116"/>
    </location>
</feature>
<dbReference type="AlphaFoldDB" id="A0A1X6PBF8"/>
<name>A0A1X6PBF8_PORUM</name>
<organism evidence="2 3">
    <name type="scientific">Porphyra umbilicalis</name>
    <name type="common">Purple laver</name>
    <name type="synonym">Red alga</name>
    <dbReference type="NCBI Taxonomy" id="2786"/>
    <lineage>
        <taxon>Eukaryota</taxon>
        <taxon>Rhodophyta</taxon>
        <taxon>Bangiophyceae</taxon>
        <taxon>Bangiales</taxon>
        <taxon>Bangiaceae</taxon>
        <taxon>Porphyra</taxon>
    </lineage>
</organism>